<comment type="catalytic activity">
    <reaction evidence="10">
        <text>(2R)-2-phosphoglycerate = phosphoenolpyruvate + H2O</text>
        <dbReference type="Rhea" id="RHEA:10164"/>
        <dbReference type="ChEBI" id="CHEBI:15377"/>
        <dbReference type="ChEBI" id="CHEBI:58289"/>
        <dbReference type="ChEBI" id="CHEBI:58702"/>
        <dbReference type="EC" id="4.2.1.11"/>
    </reaction>
</comment>
<gene>
    <name evidence="10" type="primary">eno</name>
    <name evidence="16" type="ORF">BLA6863_05740</name>
</gene>
<evidence type="ECO:0000256" key="6">
    <source>
        <dbReference type="ARBA" id="ARBA00022842"/>
    </source>
</evidence>
<dbReference type="Gene3D" id="3.20.20.120">
    <property type="entry name" value="Enolase-like C-terminal domain"/>
    <property type="match status" value="1"/>
</dbReference>
<dbReference type="FunFam" id="3.30.390.10:FF:000001">
    <property type="entry name" value="Enolase"/>
    <property type="match status" value="1"/>
</dbReference>
<keyword evidence="8 10" id="KW-0456">Lyase</keyword>
<feature type="domain" description="Enolase N-terminal" evidence="15">
    <location>
        <begin position="7"/>
        <end position="137"/>
    </location>
</feature>
<dbReference type="GO" id="GO:0000015">
    <property type="term" value="C:phosphopyruvate hydratase complex"/>
    <property type="evidence" value="ECO:0007669"/>
    <property type="project" value="InterPro"/>
</dbReference>
<keyword evidence="5 10" id="KW-0964">Secreted</keyword>
<keyword evidence="10" id="KW-0963">Cytoplasm</keyword>
<dbReference type="EMBL" id="CABVPY010000049">
    <property type="protein sequence ID" value="VWC18623.1"/>
    <property type="molecule type" value="Genomic_DNA"/>
</dbReference>
<dbReference type="SUPFAM" id="SSF54826">
    <property type="entry name" value="Enolase N-terminal domain-like"/>
    <property type="match status" value="1"/>
</dbReference>
<evidence type="ECO:0000256" key="8">
    <source>
        <dbReference type="ARBA" id="ARBA00023239"/>
    </source>
</evidence>
<keyword evidence="10 13" id="KW-0479">Metal-binding</keyword>
<keyword evidence="6 10" id="KW-0460">Magnesium</keyword>
<evidence type="ECO:0000256" key="9">
    <source>
        <dbReference type="ARBA" id="ARBA00045763"/>
    </source>
</evidence>
<protein>
    <recommendedName>
        <fullName evidence="4 10">Enolase</fullName>
        <ecNumber evidence="3 10">4.2.1.11</ecNumber>
    </recommendedName>
    <alternativeName>
        <fullName evidence="10">2-phospho-D-glycerate hydro-lyase</fullName>
    </alternativeName>
    <alternativeName>
        <fullName evidence="10">2-phosphoglycerate dehydratase</fullName>
    </alternativeName>
</protein>
<evidence type="ECO:0000256" key="11">
    <source>
        <dbReference type="PIRSR" id="PIRSR001400-1"/>
    </source>
</evidence>
<comment type="cofactor">
    <cofactor evidence="10">
        <name>Mg(2+)</name>
        <dbReference type="ChEBI" id="CHEBI:18420"/>
    </cofactor>
    <text evidence="10">Binds a second Mg(2+) ion via substrate during catalysis.</text>
</comment>
<dbReference type="Pfam" id="PF03952">
    <property type="entry name" value="Enolase_N"/>
    <property type="match status" value="1"/>
</dbReference>
<dbReference type="NCBIfam" id="TIGR01060">
    <property type="entry name" value="eno"/>
    <property type="match status" value="1"/>
</dbReference>
<dbReference type="HAMAP" id="MF_00318">
    <property type="entry name" value="Enolase"/>
    <property type="match status" value="1"/>
</dbReference>
<comment type="subcellular location">
    <subcellularLocation>
        <location evidence="10">Cytoplasm</location>
    </subcellularLocation>
    <subcellularLocation>
        <location evidence="10">Secreted</location>
    </subcellularLocation>
    <subcellularLocation>
        <location evidence="10">Cell surface</location>
    </subcellularLocation>
    <text evidence="10">Fractions of enolase are present in both the cytoplasm and on the cell surface.</text>
</comment>
<comment type="function">
    <text evidence="9 10">Catalyzes the reversible conversion of 2-phosphoglycerate (2-PG) into phosphoenolpyruvate (PEP). It is essential for the degradation of carbohydrates via glycolysis.</text>
</comment>
<keyword evidence="7 10" id="KW-0324">Glycolysis</keyword>
<feature type="binding site" evidence="10 13">
    <location>
        <position position="315"/>
    </location>
    <ligand>
        <name>Mg(2+)</name>
        <dbReference type="ChEBI" id="CHEBI:18420"/>
    </ligand>
</feature>
<dbReference type="GO" id="GO:0000287">
    <property type="term" value="F:magnesium ion binding"/>
    <property type="evidence" value="ECO:0007669"/>
    <property type="project" value="UniProtKB-UniRule"/>
</dbReference>
<evidence type="ECO:0000259" key="14">
    <source>
        <dbReference type="SMART" id="SM01192"/>
    </source>
</evidence>
<feature type="binding site" evidence="10">
    <location>
        <position position="391"/>
    </location>
    <ligand>
        <name>(2R)-2-phosphoglycerate</name>
        <dbReference type="ChEBI" id="CHEBI:58289"/>
    </ligand>
</feature>
<feature type="binding site" evidence="10">
    <location>
        <position position="166"/>
    </location>
    <ligand>
        <name>(2R)-2-phosphoglycerate</name>
        <dbReference type="ChEBI" id="CHEBI:58289"/>
    </ligand>
</feature>
<dbReference type="InterPro" id="IPR020810">
    <property type="entry name" value="Enolase_C"/>
</dbReference>
<feature type="binding site" evidence="12">
    <location>
        <position position="315"/>
    </location>
    <ligand>
        <name>substrate</name>
    </ligand>
</feature>
<feature type="binding site" evidence="10 13">
    <location>
        <position position="245"/>
    </location>
    <ligand>
        <name>Mg(2+)</name>
        <dbReference type="ChEBI" id="CHEBI:18420"/>
    </ligand>
</feature>
<sequence>MKPCQQISNVEAWEVLDSRGNPTVAVEITLDDGARGGAMIPSGASTGEHEAVELRDGDKNRYQGKGVRAAVHAVNTELRTLLTGLDASDQTAIDMAMIDLDGTRNKGRLGANAILGCSLAVANAAAARRGEPLFRYLGGLQASVLPVPMINILNGGAHADNPLDFQEFMIAPLSAPSFAEAVRMGAEVFHTLRAALKQQGFNTNVGDEGGFAPAIRSAQEALDLVMASIEVAGYRPGADIALAIDPAASEFFKDGRYVYQGEGVERSAEEQVEYLSRLVDAYPIVSIEDGVAENDMPGWQLLTTTLGGRCQLVGDDVFCTSPALLKNGIEASIANAILVKMNQIGTLSETLEAVRVAHDASYRAVISHRSGETEDVSIADLAVATGCGQIKTGSLSRADRTAKYNRLIRIERVLGNQACYAGASAFANSPACAVADQSTFQPAAR</sequence>
<feature type="binding site" evidence="10">
    <location>
        <position position="369"/>
    </location>
    <ligand>
        <name>(2R)-2-phosphoglycerate</name>
        <dbReference type="ChEBI" id="CHEBI:58289"/>
    </ligand>
</feature>
<comment type="pathway">
    <text evidence="1 10">Carbohydrate degradation; glycolysis; pyruvate from D-glyceraldehyde 3-phosphate: step 4/5.</text>
</comment>
<dbReference type="CDD" id="cd03313">
    <property type="entry name" value="enolase"/>
    <property type="match status" value="1"/>
</dbReference>
<dbReference type="GO" id="GO:0006096">
    <property type="term" value="P:glycolytic process"/>
    <property type="evidence" value="ECO:0007669"/>
    <property type="project" value="UniProtKB-UniRule"/>
</dbReference>
<dbReference type="SFLD" id="SFLDS00001">
    <property type="entry name" value="Enolase"/>
    <property type="match status" value="1"/>
</dbReference>
<dbReference type="PIRSF" id="PIRSF001400">
    <property type="entry name" value="Enolase"/>
    <property type="match status" value="1"/>
</dbReference>
<feature type="binding site" evidence="10">
    <location>
        <position position="370"/>
    </location>
    <ligand>
        <name>(2R)-2-phosphoglycerate</name>
        <dbReference type="ChEBI" id="CHEBI:58289"/>
    </ligand>
</feature>
<reference evidence="16 17" key="1">
    <citation type="submission" date="2019-09" db="EMBL/GenBank/DDBJ databases">
        <authorList>
            <person name="Depoorter E."/>
        </authorList>
    </citation>
    <scope>NUCLEOTIDE SEQUENCE [LARGE SCALE GENOMIC DNA]</scope>
    <source>
        <strain evidence="16">LMG 6863</strain>
    </source>
</reference>
<organism evidence="16 17">
    <name type="scientific">Burkholderia lata (strain ATCC 17760 / DSM 23089 / LMG 22485 / NCIMB 9086 / R18194 / 383)</name>
    <dbReference type="NCBI Taxonomy" id="482957"/>
    <lineage>
        <taxon>Bacteria</taxon>
        <taxon>Pseudomonadati</taxon>
        <taxon>Pseudomonadota</taxon>
        <taxon>Betaproteobacteria</taxon>
        <taxon>Burkholderiales</taxon>
        <taxon>Burkholderiaceae</taxon>
        <taxon>Burkholderia</taxon>
        <taxon>Burkholderia cepacia complex</taxon>
    </lineage>
</organism>
<dbReference type="SMART" id="SM01193">
    <property type="entry name" value="Enolase_N"/>
    <property type="match status" value="1"/>
</dbReference>
<feature type="active site" description="Proton donor" evidence="10 11">
    <location>
        <position position="208"/>
    </location>
</feature>
<feature type="binding site" evidence="12">
    <location>
        <position position="158"/>
    </location>
    <ligand>
        <name>substrate</name>
    </ligand>
</feature>
<dbReference type="InterPro" id="IPR000941">
    <property type="entry name" value="Enolase"/>
</dbReference>
<name>A0A6P2QF40_BURL3</name>
<evidence type="ECO:0000256" key="3">
    <source>
        <dbReference type="ARBA" id="ARBA00012058"/>
    </source>
</evidence>
<feature type="binding site" evidence="10">
    <location>
        <position position="340"/>
    </location>
    <ligand>
        <name>(2R)-2-phosphoglycerate</name>
        <dbReference type="ChEBI" id="CHEBI:58289"/>
    </ligand>
</feature>
<dbReference type="UniPathway" id="UPA00109">
    <property type="reaction ID" value="UER00187"/>
</dbReference>
<dbReference type="EC" id="4.2.1.11" evidence="3 10"/>
<evidence type="ECO:0000256" key="5">
    <source>
        <dbReference type="ARBA" id="ARBA00022525"/>
    </source>
</evidence>
<feature type="binding site" evidence="12">
    <location>
        <position position="391"/>
    </location>
    <ligand>
        <name>substrate</name>
    </ligand>
</feature>
<comment type="cofactor">
    <cofactor evidence="13">
        <name>Mg(2+)</name>
        <dbReference type="ChEBI" id="CHEBI:18420"/>
    </cofactor>
    <text evidence="13">Mg(2+) is required for catalysis and for stabilizing the dimer.</text>
</comment>
<feature type="binding site" evidence="10 13">
    <location>
        <position position="288"/>
    </location>
    <ligand>
        <name>Mg(2+)</name>
        <dbReference type="ChEBI" id="CHEBI:18420"/>
    </ligand>
</feature>
<dbReference type="PANTHER" id="PTHR11902">
    <property type="entry name" value="ENOLASE"/>
    <property type="match status" value="1"/>
</dbReference>
<dbReference type="SFLD" id="SFLDF00002">
    <property type="entry name" value="enolase"/>
    <property type="match status" value="1"/>
</dbReference>
<dbReference type="GO" id="GO:0004634">
    <property type="term" value="F:phosphopyruvate hydratase activity"/>
    <property type="evidence" value="ECO:0007669"/>
    <property type="project" value="UniProtKB-UniRule"/>
</dbReference>
<evidence type="ECO:0000256" key="10">
    <source>
        <dbReference type="HAMAP-Rule" id="MF_00318"/>
    </source>
</evidence>
<dbReference type="InterPro" id="IPR029017">
    <property type="entry name" value="Enolase-like_N"/>
</dbReference>
<dbReference type="AlphaFoldDB" id="A0A6P2QF40"/>
<proteinExistence type="inferred from homology"/>
<comment type="similarity">
    <text evidence="2 10">Belongs to the enolase family.</text>
</comment>
<dbReference type="GO" id="GO:0005576">
    <property type="term" value="C:extracellular region"/>
    <property type="evidence" value="ECO:0007669"/>
    <property type="project" value="UniProtKB-SubCell"/>
</dbReference>
<dbReference type="InterPro" id="IPR020809">
    <property type="entry name" value="Enolase_CS"/>
</dbReference>
<evidence type="ECO:0000256" key="2">
    <source>
        <dbReference type="ARBA" id="ARBA00009604"/>
    </source>
</evidence>
<evidence type="ECO:0000256" key="13">
    <source>
        <dbReference type="PIRSR" id="PIRSR001400-3"/>
    </source>
</evidence>
<evidence type="ECO:0000256" key="12">
    <source>
        <dbReference type="PIRSR" id="PIRSR001400-2"/>
    </source>
</evidence>
<dbReference type="PRINTS" id="PR00148">
    <property type="entry name" value="ENOLASE"/>
</dbReference>
<evidence type="ECO:0000313" key="17">
    <source>
        <dbReference type="Proteomes" id="UP000494170"/>
    </source>
</evidence>
<feature type="active site" description="Proton acceptor" evidence="10 11">
    <location>
        <position position="340"/>
    </location>
</feature>
<dbReference type="GO" id="GO:0009986">
    <property type="term" value="C:cell surface"/>
    <property type="evidence" value="ECO:0007669"/>
    <property type="project" value="UniProtKB-SubCell"/>
</dbReference>
<dbReference type="InterPro" id="IPR020811">
    <property type="entry name" value="Enolase_N"/>
</dbReference>
<evidence type="ECO:0000256" key="1">
    <source>
        <dbReference type="ARBA" id="ARBA00005031"/>
    </source>
</evidence>
<dbReference type="PROSITE" id="PS00164">
    <property type="entry name" value="ENOLASE"/>
    <property type="match status" value="1"/>
</dbReference>
<dbReference type="Pfam" id="PF00113">
    <property type="entry name" value="Enolase_C"/>
    <property type="match status" value="1"/>
</dbReference>
<dbReference type="Proteomes" id="UP000494170">
    <property type="component" value="Unassembled WGS sequence"/>
</dbReference>
<accession>A0A6P2QF40</accession>
<dbReference type="SMART" id="SM01192">
    <property type="entry name" value="Enolase_C"/>
    <property type="match status" value="1"/>
</dbReference>
<feature type="binding site" evidence="12">
    <location>
        <position position="167"/>
    </location>
    <ligand>
        <name>substrate</name>
    </ligand>
</feature>
<evidence type="ECO:0000256" key="7">
    <source>
        <dbReference type="ARBA" id="ARBA00023152"/>
    </source>
</evidence>
<evidence type="ECO:0000256" key="4">
    <source>
        <dbReference type="ARBA" id="ARBA00017068"/>
    </source>
</evidence>
<dbReference type="SUPFAM" id="SSF51604">
    <property type="entry name" value="Enolase C-terminal domain-like"/>
    <property type="match status" value="1"/>
</dbReference>
<dbReference type="Gene3D" id="3.30.390.10">
    <property type="entry name" value="Enolase-like, N-terminal domain"/>
    <property type="match status" value="1"/>
</dbReference>
<evidence type="ECO:0000313" key="16">
    <source>
        <dbReference type="EMBL" id="VWC18623.1"/>
    </source>
</evidence>
<feature type="binding site" evidence="12">
    <location>
        <begin position="367"/>
        <end position="370"/>
    </location>
    <ligand>
        <name>substrate</name>
    </ligand>
</feature>
<evidence type="ECO:0000259" key="15">
    <source>
        <dbReference type="SMART" id="SM01193"/>
    </source>
</evidence>
<dbReference type="PANTHER" id="PTHR11902:SF1">
    <property type="entry name" value="ENOLASE"/>
    <property type="match status" value="1"/>
</dbReference>
<dbReference type="InterPro" id="IPR036849">
    <property type="entry name" value="Enolase-like_C_sf"/>
</dbReference>
<feature type="domain" description="Enolase C-terminal TIM barrel" evidence="14">
    <location>
        <begin position="142"/>
        <end position="428"/>
    </location>
</feature>
<dbReference type="RefSeq" id="WP_174945343.1">
    <property type="nucleotide sequence ID" value="NZ_CABVPY010000049.1"/>
</dbReference>
<dbReference type="SFLD" id="SFLDG00178">
    <property type="entry name" value="enolase"/>
    <property type="match status" value="1"/>
</dbReference>
<feature type="binding site" evidence="12">
    <location>
        <position position="288"/>
    </location>
    <ligand>
        <name>substrate</name>
    </ligand>
</feature>